<reference evidence="1 2" key="1">
    <citation type="journal article" date="2019" name="Genome Biol. Evol.">
        <title>Day and night: Metabolic profiles and evolutionary relationships of six axenic non-marine cyanobacteria.</title>
        <authorList>
            <person name="Will S.E."/>
            <person name="Henke P."/>
            <person name="Boedeker C."/>
            <person name="Huang S."/>
            <person name="Brinkmann H."/>
            <person name="Rohde M."/>
            <person name="Jarek M."/>
            <person name="Friedl T."/>
            <person name="Seufert S."/>
            <person name="Schumacher M."/>
            <person name="Overmann J."/>
            <person name="Neumann-Schaal M."/>
            <person name="Petersen J."/>
        </authorList>
    </citation>
    <scope>NUCLEOTIDE SEQUENCE [LARGE SCALE GENOMIC DNA]</scope>
    <source>
        <strain evidence="1 2">SAG 39.79</strain>
    </source>
</reference>
<proteinExistence type="predicted"/>
<gene>
    <name evidence="1" type="ORF">DSM107010_12280</name>
</gene>
<accession>A0AB37UQH1</accession>
<dbReference type="AlphaFoldDB" id="A0AB37UQH1"/>
<organism evidence="1 2">
    <name type="scientific">Chroococcidiopsis cubana SAG 39.79</name>
    <dbReference type="NCBI Taxonomy" id="388085"/>
    <lineage>
        <taxon>Bacteria</taxon>
        <taxon>Bacillati</taxon>
        <taxon>Cyanobacteriota</taxon>
        <taxon>Cyanophyceae</taxon>
        <taxon>Chroococcidiopsidales</taxon>
        <taxon>Chroococcidiopsidaceae</taxon>
        <taxon>Chroococcidiopsis</taxon>
    </lineage>
</organism>
<evidence type="ECO:0000313" key="2">
    <source>
        <dbReference type="Proteomes" id="UP000282574"/>
    </source>
</evidence>
<sequence length="105" mass="13148">MMNYQQNIQKLEQIYNYKPEPQHNRPTRRSWLKKMWRSLVTAWSHNAEMRVWQTEDKIGRSLWKLYDPITGETFDFNSENEVRTWIEESYNRPLRRERSFRPFYS</sequence>
<keyword evidence="2" id="KW-1185">Reference proteome</keyword>
<comment type="caution">
    <text evidence="1">The sequence shown here is derived from an EMBL/GenBank/DDBJ whole genome shotgun (WGS) entry which is preliminary data.</text>
</comment>
<dbReference type="Proteomes" id="UP000282574">
    <property type="component" value="Unassembled WGS sequence"/>
</dbReference>
<protein>
    <submittedName>
        <fullName evidence="1">Uncharacterized protein</fullName>
    </submittedName>
</protein>
<dbReference type="EMBL" id="RSCK01000006">
    <property type="protein sequence ID" value="RUT13605.1"/>
    <property type="molecule type" value="Genomic_DNA"/>
</dbReference>
<evidence type="ECO:0000313" key="1">
    <source>
        <dbReference type="EMBL" id="RUT13605.1"/>
    </source>
</evidence>
<name>A0AB37UQH1_9CYAN</name>